<dbReference type="Proteomes" id="UP000249134">
    <property type="component" value="Chromosome 1"/>
</dbReference>
<dbReference type="KEGG" id="blen:NCTC4824_00295"/>
<dbReference type="EMBL" id="LS483476">
    <property type="protein sequence ID" value="SQI51526.1"/>
    <property type="molecule type" value="Genomic_DNA"/>
</dbReference>
<dbReference type="RefSeq" id="WP_066145963.1">
    <property type="nucleotide sequence ID" value="NZ_CBCSGM010000002.1"/>
</dbReference>
<evidence type="ECO:0000313" key="2">
    <source>
        <dbReference type="Proteomes" id="UP000249134"/>
    </source>
</evidence>
<dbReference type="STRING" id="1348624.GCA_001591545_03800"/>
<reference evidence="1 2" key="1">
    <citation type="submission" date="2018-06" db="EMBL/GenBank/DDBJ databases">
        <authorList>
            <consortium name="Pathogen Informatics"/>
            <person name="Doyle S."/>
        </authorList>
    </citation>
    <scope>NUCLEOTIDE SEQUENCE [LARGE SCALE GENOMIC DNA]</scope>
    <source>
        <strain evidence="1 2">NCTC4824</strain>
    </source>
</reference>
<gene>
    <name evidence="1" type="ORF">NCTC4824_00295</name>
</gene>
<dbReference type="AlphaFoldDB" id="A0A2X4VH19"/>
<sequence>MHFREKIIYGTNATLGDNDNYEEHGIAIADIDKGSVRYETFGTKNVELIPVFSTNEHAYIIGDNGNMYVYDQDLQYKTYKPFKNLPKQQYYDIQGNGQLALDEQRILYCLRGIGEEDKYSLGVLNLKDEPVFEIFNEDFANTESWYEPLYQNVEEKEIYIKERSNNKKNNNIIVMDSESLKVKAEFPVSYNHLLDLVVKIK</sequence>
<keyword evidence="2" id="KW-1185">Reference proteome</keyword>
<name>A0A2X4VH19_LEDLE</name>
<accession>A0A2X4VH19</accession>
<protein>
    <submittedName>
        <fullName evidence="1">Uncharacterized protein</fullName>
    </submittedName>
</protein>
<evidence type="ECO:0000313" key="1">
    <source>
        <dbReference type="EMBL" id="SQI51526.1"/>
    </source>
</evidence>
<proteinExistence type="predicted"/>
<organism evidence="1 2">
    <name type="scientific">Lederbergia lenta</name>
    <name type="common">Bacillus lentus</name>
    <dbReference type="NCBI Taxonomy" id="1467"/>
    <lineage>
        <taxon>Bacteria</taxon>
        <taxon>Bacillati</taxon>
        <taxon>Bacillota</taxon>
        <taxon>Bacilli</taxon>
        <taxon>Bacillales</taxon>
        <taxon>Bacillaceae</taxon>
        <taxon>Lederbergia</taxon>
    </lineage>
</organism>